<dbReference type="EMBL" id="CACRSU010000048">
    <property type="protein sequence ID" value="VYT48257.1"/>
    <property type="molecule type" value="Genomic_DNA"/>
</dbReference>
<dbReference type="AlphaFoldDB" id="A0A6N2X2T9"/>
<name>A0A6N2X2T9_9BACE</name>
<proteinExistence type="inferred from homology"/>
<accession>A0A6N2X2T9</accession>
<evidence type="ECO:0000256" key="1">
    <source>
        <dbReference type="ARBA" id="ARBA00093770"/>
    </source>
</evidence>
<organism evidence="2">
    <name type="scientific">Bacteroides intestinalis</name>
    <dbReference type="NCBI Taxonomy" id="329854"/>
    <lineage>
        <taxon>Bacteria</taxon>
        <taxon>Pseudomonadati</taxon>
        <taxon>Bacteroidota</taxon>
        <taxon>Bacteroidia</taxon>
        <taxon>Bacteroidales</taxon>
        <taxon>Bacteroidaceae</taxon>
        <taxon>Bacteroides</taxon>
    </lineage>
</organism>
<gene>
    <name evidence="2" type="ORF">BILFYP9_04129</name>
</gene>
<protein>
    <recommendedName>
        <fullName evidence="3">DUF3109 family protein</fullName>
    </recommendedName>
</protein>
<evidence type="ECO:0008006" key="3">
    <source>
        <dbReference type="Google" id="ProtNLM"/>
    </source>
</evidence>
<sequence length="206" mass="23516">MYSAFIFSNLRLKMIQIGDVVVSFDVLREKFLCDLNACKGACCVEGDAGAPVELDEIEKLEEVLPVIWDELSPEAHVILEKQGVVYTDCEGDLVTSIVNNKDCVFTCYDEKGCCYCAIEKAYREGKTDFYKPVSCHLYPIRVGNYGGYKAVNYNRWDVCKAAVLLGRKKNLPVYKFLKEPLIRKFGEDWYAELELVAEEMKKQNML</sequence>
<dbReference type="Pfam" id="PF11307">
    <property type="entry name" value="DUF3109"/>
    <property type="match status" value="1"/>
</dbReference>
<dbReference type="InterPro" id="IPR021458">
    <property type="entry name" value="Rv0495c"/>
</dbReference>
<comment type="similarity">
    <text evidence="1">Belongs to the Rv0495c family.</text>
</comment>
<reference evidence="2" key="1">
    <citation type="submission" date="2019-11" db="EMBL/GenBank/DDBJ databases">
        <authorList>
            <person name="Feng L."/>
        </authorList>
    </citation>
    <scope>NUCLEOTIDE SEQUENCE</scope>
    <source>
        <strain evidence="2">BintestinalisLFYP9</strain>
    </source>
</reference>
<evidence type="ECO:0000313" key="2">
    <source>
        <dbReference type="EMBL" id="VYT48257.1"/>
    </source>
</evidence>